<dbReference type="EMBL" id="CM000880">
    <property type="protein sequence ID" value="PNT78377.1"/>
    <property type="molecule type" value="Genomic_DNA"/>
</dbReference>
<keyword evidence="4" id="KW-1185">Reference proteome</keyword>
<dbReference type="AlphaFoldDB" id="A0A2K2DVT0"/>
<proteinExistence type="predicted"/>
<gene>
    <name evidence="2" type="ORF">BRADI_1g78305v3</name>
</gene>
<evidence type="ECO:0000313" key="4">
    <source>
        <dbReference type="Proteomes" id="UP000008810"/>
    </source>
</evidence>
<dbReference type="Gramene" id="PNT78377">
    <property type="protein sequence ID" value="PNT78377"/>
    <property type="gene ID" value="BRADI_1g78305v3"/>
</dbReference>
<sequence>MMSASYQLLFQKKLPTVHLLSATQNLNLHGPICSQKNVLRECTGNDSSKKRGKSTGNVQLKCQSDRRRSSKSGRCRVLSLG</sequence>
<dbReference type="Proteomes" id="UP000008810">
    <property type="component" value="Chromosome 1"/>
</dbReference>
<dbReference type="EnsemblPlants" id="PNT78377">
    <property type="protein sequence ID" value="PNT78377"/>
    <property type="gene ID" value="BRADI_1g78305v3"/>
</dbReference>
<protein>
    <submittedName>
        <fullName evidence="2 3">Uncharacterized protein</fullName>
    </submittedName>
</protein>
<evidence type="ECO:0000313" key="3">
    <source>
        <dbReference type="EnsemblPlants" id="PNT78377"/>
    </source>
</evidence>
<feature type="region of interest" description="Disordered" evidence="1">
    <location>
        <begin position="44"/>
        <end position="81"/>
    </location>
</feature>
<reference evidence="2 3" key="1">
    <citation type="journal article" date="2010" name="Nature">
        <title>Genome sequencing and analysis of the model grass Brachypodium distachyon.</title>
        <authorList>
            <consortium name="International Brachypodium Initiative"/>
        </authorList>
    </citation>
    <scope>NUCLEOTIDE SEQUENCE [LARGE SCALE GENOMIC DNA]</scope>
    <source>
        <strain evidence="2 3">Bd21</strain>
    </source>
</reference>
<dbReference type="InParanoid" id="A0A2K2DVT0"/>
<reference evidence="2" key="2">
    <citation type="submission" date="2017-06" db="EMBL/GenBank/DDBJ databases">
        <title>WGS assembly of Brachypodium distachyon.</title>
        <authorList>
            <consortium name="The International Brachypodium Initiative"/>
            <person name="Lucas S."/>
            <person name="Harmon-Smith M."/>
            <person name="Lail K."/>
            <person name="Tice H."/>
            <person name="Grimwood J."/>
            <person name="Bruce D."/>
            <person name="Barry K."/>
            <person name="Shu S."/>
            <person name="Lindquist E."/>
            <person name="Wang M."/>
            <person name="Pitluck S."/>
            <person name="Vogel J.P."/>
            <person name="Garvin D.F."/>
            <person name="Mockler T.C."/>
            <person name="Schmutz J."/>
            <person name="Rokhsar D."/>
            <person name="Bevan M.W."/>
        </authorList>
    </citation>
    <scope>NUCLEOTIDE SEQUENCE</scope>
    <source>
        <strain evidence="2">Bd21</strain>
    </source>
</reference>
<evidence type="ECO:0000256" key="1">
    <source>
        <dbReference type="SAM" id="MobiDB-lite"/>
    </source>
</evidence>
<accession>A0A2K2DVT0</accession>
<reference evidence="3" key="3">
    <citation type="submission" date="2018-08" db="UniProtKB">
        <authorList>
            <consortium name="EnsemblPlants"/>
        </authorList>
    </citation>
    <scope>IDENTIFICATION</scope>
    <source>
        <strain evidence="3">cv. Bd21</strain>
    </source>
</reference>
<evidence type="ECO:0000313" key="2">
    <source>
        <dbReference type="EMBL" id="PNT78377.1"/>
    </source>
</evidence>
<name>A0A2K2DVT0_BRADI</name>
<organism evidence="2">
    <name type="scientific">Brachypodium distachyon</name>
    <name type="common">Purple false brome</name>
    <name type="synonym">Trachynia distachya</name>
    <dbReference type="NCBI Taxonomy" id="15368"/>
    <lineage>
        <taxon>Eukaryota</taxon>
        <taxon>Viridiplantae</taxon>
        <taxon>Streptophyta</taxon>
        <taxon>Embryophyta</taxon>
        <taxon>Tracheophyta</taxon>
        <taxon>Spermatophyta</taxon>
        <taxon>Magnoliopsida</taxon>
        <taxon>Liliopsida</taxon>
        <taxon>Poales</taxon>
        <taxon>Poaceae</taxon>
        <taxon>BOP clade</taxon>
        <taxon>Pooideae</taxon>
        <taxon>Stipodae</taxon>
        <taxon>Brachypodieae</taxon>
        <taxon>Brachypodium</taxon>
    </lineage>
</organism>